<reference evidence="14 15" key="1">
    <citation type="submission" date="2024-11" db="EMBL/GenBank/DDBJ databases">
        <title>Chromosome-level genome assembly of Eucalyptus globulus Labill. provides insights into its genome evolution.</title>
        <authorList>
            <person name="Li X."/>
        </authorList>
    </citation>
    <scope>NUCLEOTIDE SEQUENCE [LARGE SCALE GENOMIC DNA]</scope>
    <source>
        <strain evidence="14">CL2024</strain>
        <tissue evidence="14">Fresh tender leaves</tissue>
    </source>
</reference>
<name>A0ABD3LBA0_EUCGL</name>
<dbReference type="InterPro" id="IPR011051">
    <property type="entry name" value="RmlC_Cupin_sf"/>
</dbReference>
<dbReference type="AlphaFoldDB" id="A0ABD3LBA0"/>
<dbReference type="InterPro" id="IPR001929">
    <property type="entry name" value="Germin"/>
</dbReference>
<keyword evidence="3 11" id="KW-0052">Apoplast</keyword>
<dbReference type="Proteomes" id="UP001634007">
    <property type="component" value="Unassembled WGS sequence"/>
</dbReference>
<evidence type="ECO:0000259" key="13">
    <source>
        <dbReference type="Pfam" id="PF00190"/>
    </source>
</evidence>
<feature type="transmembrane region" description="Helical" evidence="12">
    <location>
        <begin position="12"/>
        <end position="32"/>
    </location>
</feature>
<feature type="binding site" evidence="10">
    <location>
        <position position="4"/>
    </location>
    <ligand>
        <name>Mn(2+)</name>
        <dbReference type="ChEBI" id="CHEBI:29035"/>
    </ligand>
</feature>
<accession>A0ABD3LBA0</accession>
<feature type="transmembrane region" description="Helical" evidence="12">
    <location>
        <begin position="131"/>
        <end position="147"/>
    </location>
</feature>
<evidence type="ECO:0000256" key="8">
    <source>
        <dbReference type="ARBA" id="ARBA00023211"/>
    </source>
</evidence>
<dbReference type="Gene3D" id="2.60.120.10">
    <property type="entry name" value="Jelly Rolls"/>
    <property type="match status" value="1"/>
</dbReference>
<evidence type="ECO:0000256" key="5">
    <source>
        <dbReference type="ARBA" id="ARBA00022723"/>
    </source>
</evidence>
<evidence type="ECO:0000256" key="4">
    <source>
        <dbReference type="ARBA" id="ARBA00022525"/>
    </source>
</evidence>
<evidence type="ECO:0000313" key="14">
    <source>
        <dbReference type="EMBL" id="KAL3747112.1"/>
    </source>
</evidence>
<dbReference type="GO" id="GO:0048046">
    <property type="term" value="C:apoplast"/>
    <property type="evidence" value="ECO:0007669"/>
    <property type="project" value="UniProtKB-SubCell"/>
</dbReference>
<evidence type="ECO:0000256" key="11">
    <source>
        <dbReference type="RuleBase" id="RU366015"/>
    </source>
</evidence>
<feature type="binding site" evidence="10">
    <location>
        <position position="9"/>
    </location>
    <ligand>
        <name>Mn(2+)</name>
        <dbReference type="ChEBI" id="CHEBI:29035"/>
    </ligand>
</feature>
<evidence type="ECO:0000256" key="10">
    <source>
        <dbReference type="PIRSR" id="PIRSR601929-2"/>
    </source>
</evidence>
<dbReference type="SUPFAM" id="SSF51182">
    <property type="entry name" value="RmlC-like cupins"/>
    <property type="match status" value="1"/>
</dbReference>
<keyword evidence="5 9" id="KW-0479">Metal-binding</keyword>
<evidence type="ECO:0000256" key="12">
    <source>
        <dbReference type="SAM" id="Phobius"/>
    </source>
</evidence>
<comment type="caution">
    <text evidence="14">The sequence shown here is derived from an EMBL/GenBank/DDBJ whole genome shotgun (WGS) entry which is preliminary data.</text>
</comment>
<evidence type="ECO:0000256" key="7">
    <source>
        <dbReference type="ARBA" id="ARBA00023180"/>
    </source>
</evidence>
<feature type="binding site" evidence="10">
    <location>
        <position position="49"/>
    </location>
    <ligand>
        <name>Mn(2+)</name>
        <dbReference type="ChEBI" id="CHEBI:29035"/>
    </ligand>
</feature>
<feature type="binding site" evidence="10">
    <location>
        <position position="2"/>
    </location>
    <ligand>
        <name>Mn(2+)</name>
        <dbReference type="ChEBI" id="CHEBI:29035"/>
    </ligand>
</feature>
<evidence type="ECO:0000256" key="2">
    <source>
        <dbReference type="ARBA" id="ARBA00007456"/>
    </source>
</evidence>
<comment type="subcellular location">
    <subcellularLocation>
        <location evidence="1 11">Secreted</location>
        <location evidence="1 11">Extracellular space</location>
        <location evidence="1 11">Apoplast</location>
    </subcellularLocation>
</comment>
<keyword evidence="6" id="KW-0732">Signal</keyword>
<keyword evidence="15" id="KW-1185">Reference proteome</keyword>
<proteinExistence type="inferred from homology"/>
<gene>
    <name evidence="14" type="ORF">ACJRO7_015965</name>
</gene>
<feature type="transmembrane region" description="Helical" evidence="12">
    <location>
        <begin position="59"/>
        <end position="83"/>
    </location>
</feature>
<evidence type="ECO:0000313" key="15">
    <source>
        <dbReference type="Proteomes" id="UP001634007"/>
    </source>
</evidence>
<feature type="transmembrane region" description="Helical" evidence="12">
    <location>
        <begin position="103"/>
        <end position="119"/>
    </location>
</feature>
<organism evidence="14 15">
    <name type="scientific">Eucalyptus globulus</name>
    <name type="common">Tasmanian blue gum</name>
    <dbReference type="NCBI Taxonomy" id="34317"/>
    <lineage>
        <taxon>Eukaryota</taxon>
        <taxon>Viridiplantae</taxon>
        <taxon>Streptophyta</taxon>
        <taxon>Embryophyta</taxon>
        <taxon>Tracheophyta</taxon>
        <taxon>Spermatophyta</taxon>
        <taxon>Magnoliopsida</taxon>
        <taxon>eudicotyledons</taxon>
        <taxon>Gunneridae</taxon>
        <taxon>Pentapetalae</taxon>
        <taxon>rosids</taxon>
        <taxon>malvids</taxon>
        <taxon>Myrtales</taxon>
        <taxon>Myrtaceae</taxon>
        <taxon>Myrtoideae</taxon>
        <taxon>Eucalypteae</taxon>
        <taxon>Eucalyptus</taxon>
    </lineage>
</organism>
<dbReference type="InterPro" id="IPR014710">
    <property type="entry name" value="RmlC-like_jellyroll"/>
</dbReference>
<keyword evidence="12" id="KW-0812">Transmembrane</keyword>
<feature type="binding site" evidence="9">
    <location>
        <position position="9"/>
    </location>
    <ligand>
        <name>oxalate</name>
        <dbReference type="ChEBI" id="CHEBI:30623"/>
    </ligand>
</feature>
<evidence type="ECO:0000256" key="3">
    <source>
        <dbReference type="ARBA" id="ARBA00022523"/>
    </source>
</evidence>
<sequence>MHTHPGNSEVLLVFQRLIYAGFILSSANTVYLKNINKGDIMIFPRGLLHFQLNTSKGPALAIVCFNCLTLAFKSWTLLCSLIFPSELVEATTFLDDAQVKKLKGVLAALANFLISFSLRIHPLTITKLKEIIIWLICSSSMAFHGFFL</sequence>
<feature type="domain" description="Cupin type-1" evidence="13">
    <location>
        <begin position="1"/>
        <end position="99"/>
    </location>
</feature>
<dbReference type="EMBL" id="JBJKBG010000003">
    <property type="protein sequence ID" value="KAL3747112.1"/>
    <property type="molecule type" value="Genomic_DNA"/>
</dbReference>
<keyword evidence="4 11" id="KW-0964">Secreted</keyword>
<dbReference type="PRINTS" id="PR00325">
    <property type="entry name" value="GERMIN"/>
</dbReference>
<evidence type="ECO:0000256" key="9">
    <source>
        <dbReference type="PIRSR" id="PIRSR601929-1"/>
    </source>
</evidence>
<keyword evidence="12" id="KW-1133">Transmembrane helix</keyword>
<protein>
    <recommendedName>
        <fullName evidence="11">Germin-like protein</fullName>
    </recommendedName>
</protein>
<evidence type="ECO:0000256" key="1">
    <source>
        <dbReference type="ARBA" id="ARBA00004271"/>
    </source>
</evidence>
<dbReference type="PANTHER" id="PTHR31238">
    <property type="entry name" value="GERMIN-LIKE PROTEIN SUBFAMILY 3 MEMBER 3"/>
    <property type="match status" value="1"/>
</dbReference>
<dbReference type="GO" id="GO:0030145">
    <property type="term" value="F:manganese ion binding"/>
    <property type="evidence" value="ECO:0007669"/>
    <property type="project" value="UniProtKB-UniRule"/>
</dbReference>
<evidence type="ECO:0000256" key="6">
    <source>
        <dbReference type="ARBA" id="ARBA00022729"/>
    </source>
</evidence>
<comment type="similarity">
    <text evidence="2 11">Belongs to the germin family.</text>
</comment>
<dbReference type="InterPro" id="IPR006045">
    <property type="entry name" value="Cupin_1"/>
</dbReference>
<keyword evidence="7" id="KW-0325">Glycoprotein</keyword>
<keyword evidence="8 9" id="KW-0464">Manganese</keyword>
<keyword evidence="12" id="KW-0472">Membrane</keyword>
<dbReference type="Pfam" id="PF00190">
    <property type="entry name" value="Cupin_1"/>
    <property type="match status" value="1"/>
</dbReference>
<feature type="binding site" evidence="9">
    <location>
        <position position="4"/>
    </location>
    <ligand>
        <name>oxalate</name>
        <dbReference type="ChEBI" id="CHEBI:30623"/>
    </ligand>
</feature>